<dbReference type="SUPFAM" id="SSF53933">
    <property type="entry name" value="Microbial ribonucleases"/>
    <property type="match status" value="1"/>
</dbReference>
<keyword evidence="1" id="KW-0540">Nuclease</keyword>
<evidence type="ECO:0000313" key="3">
    <source>
        <dbReference type="EMBL" id="ANZ41788.1"/>
    </source>
</evidence>
<accession>A0A1B2HVR2</accession>
<dbReference type="Proteomes" id="UP000093053">
    <property type="component" value="Chromosome"/>
</dbReference>
<keyword evidence="4" id="KW-1185">Reference proteome</keyword>
<dbReference type="InterPro" id="IPR000026">
    <property type="entry name" value="N1-like"/>
</dbReference>
<proteinExistence type="predicted"/>
<dbReference type="KEGG" id="led:BBK82_43485"/>
<dbReference type="EMBL" id="CP016793">
    <property type="protein sequence ID" value="ANZ41788.1"/>
    <property type="molecule type" value="Genomic_DNA"/>
</dbReference>
<dbReference type="GO" id="GO:0003723">
    <property type="term" value="F:RNA binding"/>
    <property type="evidence" value="ECO:0007669"/>
    <property type="project" value="InterPro"/>
</dbReference>
<reference evidence="3 4" key="1">
    <citation type="submission" date="2016-07" db="EMBL/GenBank/DDBJ databases">
        <title>Complete genome sequence of the Lentzea guizhouensis DHS C013.</title>
        <authorList>
            <person name="Cao C."/>
        </authorList>
    </citation>
    <scope>NUCLEOTIDE SEQUENCE [LARGE SCALE GENOMIC DNA]</scope>
    <source>
        <strain evidence="3 4">DHS C013</strain>
    </source>
</reference>
<keyword evidence="2" id="KW-0378">Hydrolase</keyword>
<sequence>MHTLQPHWTRRLLAAFAVVASMLVFVTPAAEARVYQYCGISGCSAARSADSIWESKGYPATRGWNNWPNGQCNFAGGTYYNRDGQLPAGHRYQEFDVYPRACGAARDAARIVVDRTSGQVYFSPNHYTDFYPMY</sequence>
<dbReference type="GO" id="GO:0004521">
    <property type="term" value="F:RNA endonuclease activity"/>
    <property type="evidence" value="ECO:0007669"/>
    <property type="project" value="InterPro"/>
</dbReference>
<dbReference type="STRING" id="1586287.BBK82_43485"/>
<dbReference type="GO" id="GO:0016787">
    <property type="term" value="F:hydrolase activity"/>
    <property type="evidence" value="ECO:0007669"/>
    <property type="project" value="UniProtKB-KW"/>
</dbReference>
<gene>
    <name evidence="3" type="ORF">BBK82_43485</name>
</gene>
<dbReference type="InterPro" id="IPR016191">
    <property type="entry name" value="Ribonuclease/ribotoxin"/>
</dbReference>
<protein>
    <submittedName>
        <fullName evidence="3">Ribonuclease N</fullName>
    </submittedName>
</protein>
<dbReference type="Gene3D" id="3.10.450.30">
    <property type="entry name" value="Microbial ribonucleases"/>
    <property type="match status" value="1"/>
</dbReference>
<dbReference type="AlphaFoldDB" id="A0A1B2HVR2"/>
<organism evidence="3 4">
    <name type="scientific">Lentzea guizhouensis</name>
    <dbReference type="NCBI Taxonomy" id="1586287"/>
    <lineage>
        <taxon>Bacteria</taxon>
        <taxon>Bacillati</taxon>
        <taxon>Actinomycetota</taxon>
        <taxon>Actinomycetes</taxon>
        <taxon>Pseudonocardiales</taxon>
        <taxon>Pseudonocardiaceae</taxon>
        <taxon>Lentzea</taxon>
    </lineage>
</organism>
<dbReference type="RefSeq" id="WP_065920123.1">
    <property type="nucleotide sequence ID" value="NZ_CP016793.1"/>
</dbReference>
<evidence type="ECO:0000313" key="4">
    <source>
        <dbReference type="Proteomes" id="UP000093053"/>
    </source>
</evidence>
<dbReference type="Pfam" id="PF00545">
    <property type="entry name" value="Ribonuclease"/>
    <property type="match status" value="1"/>
</dbReference>
<evidence type="ECO:0000256" key="1">
    <source>
        <dbReference type="ARBA" id="ARBA00022722"/>
    </source>
</evidence>
<name>A0A1B2HVR2_9PSEU</name>
<evidence type="ECO:0000256" key="2">
    <source>
        <dbReference type="ARBA" id="ARBA00022801"/>
    </source>
</evidence>